<name>A0A0K0DU95_STRER</name>
<dbReference type="WBParaSite" id="SSTP_0000080800.1">
    <property type="protein sequence ID" value="SSTP_0000080800.1"/>
    <property type="gene ID" value="SSTP_0000080800"/>
</dbReference>
<keyword evidence="1" id="KW-1185">Reference proteome</keyword>
<dbReference type="AlphaFoldDB" id="A0A0K0DU95"/>
<dbReference type="Proteomes" id="UP000035681">
    <property type="component" value="Unplaced"/>
</dbReference>
<protein>
    <submittedName>
        <fullName evidence="2 3">Uncharacterized protein</fullName>
    </submittedName>
</protein>
<evidence type="ECO:0000313" key="2">
    <source>
        <dbReference type="WBParaSite" id="SSTP_0000080800.1"/>
    </source>
</evidence>
<evidence type="ECO:0000313" key="1">
    <source>
        <dbReference type="Proteomes" id="UP000035681"/>
    </source>
</evidence>
<evidence type="ECO:0000313" key="3">
    <source>
        <dbReference type="WBParaSite" id="TCONS_00005821.p1"/>
    </source>
</evidence>
<reference evidence="2" key="1">
    <citation type="submission" date="2015-08" db="UniProtKB">
        <authorList>
            <consortium name="WormBaseParasite"/>
        </authorList>
    </citation>
    <scope>IDENTIFICATION</scope>
</reference>
<accession>A0A0K0DU95</accession>
<organism evidence="2">
    <name type="scientific">Strongyloides stercoralis</name>
    <name type="common">Threadworm</name>
    <dbReference type="NCBI Taxonomy" id="6248"/>
    <lineage>
        <taxon>Eukaryota</taxon>
        <taxon>Metazoa</taxon>
        <taxon>Ecdysozoa</taxon>
        <taxon>Nematoda</taxon>
        <taxon>Chromadorea</taxon>
        <taxon>Rhabditida</taxon>
        <taxon>Tylenchina</taxon>
        <taxon>Panagrolaimomorpha</taxon>
        <taxon>Strongyloidoidea</taxon>
        <taxon>Strongyloididae</taxon>
        <taxon>Strongyloides</taxon>
    </lineage>
</organism>
<sequence>MNNKTKDGINQNLLNILKEFLDKNKTIIEIISVINNFHEQIVCIKKSPNIMFTCDKYPEWKDNIISKLEFMLTENFDDLRENNNECLFLIKSFVEIIENKNIPTISTSFLDDITEIGCIMNECYLYYNNLLNNISIEYPLNTFPIIEETSTFRKLYERISSDLKLL</sequence>
<proteinExistence type="predicted"/>
<dbReference type="WBParaSite" id="TCONS_00005821.p1">
    <property type="protein sequence ID" value="TCONS_00005821.p1"/>
    <property type="gene ID" value="XLOC_004042"/>
</dbReference>